<accession>A0A225VI37</accession>
<dbReference type="PANTHER" id="PTHR40866:SF1">
    <property type="entry name" value="BED-TYPE DOMAIN-CONTAINING PROTEIN"/>
    <property type="match status" value="1"/>
</dbReference>
<reference evidence="2" key="1">
    <citation type="submission" date="2017-03" db="EMBL/GenBank/DDBJ databases">
        <title>Phytopthora megakarya and P. palmivora, two closely related causual agents of cacao black pod achieved similar genome size and gene model numbers by different mechanisms.</title>
        <authorList>
            <person name="Ali S."/>
            <person name="Shao J."/>
            <person name="Larry D.J."/>
            <person name="Kronmiller B."/>
            <person name="Shen D."/>
            <person name="Strem M.D."/>
            <person name="Melnick R.L."/>
            <person name="Guiltinan M.J."/>
            <person name="Tyler B.M."/>
            <person name="Meinhardt L.W."/>
            <person name="Bailey B.A."/>
        </authorList>
    </citation>
    <scope>NUCLEOTIDE SEQUENCE [LARGE SCALE GENOMIC DNA]</scope>
    <source>
        <strain evidence="2">zdho120</strain>
    </source>
</reference>
<gene>
    <name evidence="1" type="ORF">PHMEG_00023447</name>
</gene>
<sequence>MEQHLFHVLENSDDDTLADVIPTARDNIKLKALHEDLKKLESVNKKLHSQTRWLHDVRSLFDHVIKHFPGTTACLSPTASLVKFPHFENAVVKLLSGKQSKLSRSERAAVAKLLLPMDCKPTSRQRSAPLPRPRWPMTSLLQAVGT</sequence>
<keyword evidence="2" id="KW-1185">Reference proteome</keyword>
<dbReference type="Proteomes" id="UP000198211">
    <property type="component" value="Unassembled WGS sequence"/>
</dbReference>
<dbReference type="EMBL" id="NBNE01004865">
    <property type="protein sequence ID" value="OWZ04619.1"/>
    <property type="molecule type" value="Genomic_DNA"/>
</dbReference>
<protein>
    <submittedName>
        <fullName evidence="1">Uncharacterized protein</fullName>
    </submittedName>
</protein>
<organism evidence="1 2">
    <name type="scientific">Phytophthora megakarya</name>
    <dbReference type="NCBI Taxonomy" id="4795"/>
    <lineage>
        <taxon>Eukaryota</taxon>
        <taxon>Sar</taxon>
        <taxon>Stramenopiles</taxon>
        <taxon>Oomycota</taxon>
        <taxon>Peronosporomycetes</taxon>
        <taxon>Peronosporales</taxon>
        <taxon>Peronosporaceae</taxon>
        <taxon>Phytophthora</taxon>
    </lineage>
</organism>
<name>A0A225VI37_9STRA</name>
<proteinExistence type="predicted"/>
<evidence type="ECO:0000313" key="2">
    <source>
        <dbReference type="Proteomes" id="UP000198211"/>
    </source>
</evidence>
<evidence type="ECO:0000313" key="1">
    <source>
        <dbReference type="EMBL" id="OWZ04619.1"/>
    </source>
</evidence>
<dbReference type="OrthoDB" id="123208at2759"/>
<dbReference type="PANTHER" id="PTHR40866">
    <property type="entry name" value="BED-TYPE DOMAIN-CONTAINING PROTEIN"/>
    <property type="match status" value="1"/>
</dbReference>
<comment type="caution">
    <text evidence="1">The sequence shown here is derived from an EMBL/GenBank/DDBJ whole genome shotgun (WGS) entry which is preliminary data.</text>
</comment>
<dbReference type="AlphaFoldDB" id="A0A225VI37"/>